<proteinExistence type="predicted"/>
<keyword evidence="3" id="KW-1185">Reference proteome</keyword>
<evidence type="ECO:0000313" key="2">
    <source>
        <dbReference type="EMBL" id="AXH70401.1"/>
    </source>
</evidence>
<evidence type="ECO:0000256" key="1">
    <source>
        <dbReference type="SAM" id="MobiDB-lite"/>
    </source>
</evidence>
<sequence>MQESEDVESPEFWFQKTMEQFSKQTEDSDRLASWANKPADRRERLTLLWDYVTGNPPLPYISDKYKDIFAQIMRKARTNYALLVVESMVDHSKVASVTTEADEDFDGDEYAAMVHEASGFESMHSDLQTFLYTFGETYAQVVPPAEGLDVSTTPPMMVAEDPRFCVGIPNPLLPGRLKSWVKVWNDEILDQQVAIFCYAGQRLIARRTPEVYADTFSIEEWEWSTLPGETAVSMDYLEAFGGVPVVRFENKYAMGEFEPHIDVLDRIVDAVLQRVVIQWYQSFRQRAVSGDIDGGEDLTDDDETDSLIKSMHNGDDELRNLFEADPGSLWLLPEGVQFWESGNTDFGPLQKAIQDDVKAFASVSRTPLTMFNPDSANQTAEGAATMKESHLDKVKNRQSRQTPGLILLHQIAFAMGGQENRAAKVKIHWQNPERTTLQQKGDFITKAAGVLSRHRILAKVLEMTPEEIRLNEKELLQEAMMAATMAASLAPETPEDDPEADTESGNEPTEEQEPAEAEQAA</sequence>
<feature type="region of interest" description="Disordered" evidence="1">
    <location>
        <begin position="486"/>
        <end position="521"/>
    </location>
</feature>
<dbReference type="Pfam" id="PF05133">
    <property type="entry name" value="SPP1_portal"/>
    <property type="match status" value="1"/>
</dbReference>
<dbReference type="InterPro" id="IPR021145">
    <property type="entry name" value="Portal_protein_SPP1_Gp6-like"/>
</dbReference>
<gene>
    <name evidence="2" type="primary">13</name>
    <name evidence="2" type="ORF">SEA_DAREDEVIL_13</name>
</gene>
<dbReference type="RefSeq" id="YP_009807127.1">
    <property type="nucleotide sequence ID" value="NC_048021.1"/>
</dbReference>
<reference evidence="3" key="1">
    <citation type="submission" date="2018-07" db="EMBL/GenBank/DDBJ databases">
        <authorList>
            <person name="Quirk P.G."/>
            <person name="Krulwich T.A."/>
        </authorList>
    </citation>
    <scope>NUCLEOTIDE SEQUENCE [LARGE SCALE GENOMIC DNA]</scope>
</reference>
<accession>A0A345MIM0</accession>
<dbReference type="Proteomes" id="UP000257597">
    <property type="component" value="Segment"/>
</dbReference>
<protein>
    <submittedName>
        <fullName evidence="2">Portal protein</fullName>
    </submittedName>
</protein>
<evidence type="ECO:0000313" key="3">
    <source>
        <dbReference type="Proteomes" id="UP000257597"/>
    </source>
</evidence>
<dbReference type="EMBL" id="MH590603">
    <property type="protein sequence ID" value="AXH70401.1"/>
    <property type="molecule type" value="Genomic_DNA"/>
</dbReference>
<dbReference type="KEGG" id="vg:54998004"/>
<organism evidence="2 3">
    <name type="scientific">Gordonia phage Daredevil</name>
    <dbReference type="NCBI Taxonomy" id="2283286"/>
    <lineage>
        <taxon>Viruses</taxon>
        <taxon>Duplodnaviria</taxon>
        <taxon>Heunggongvirae</taxon>
        <taxon>Uroviricota</taxon>
        <taxon>Caudoviricetes</taxon>
        <taxon>Daredevilvirus</taxon>
        <taxon>Daredevilvirus daredevil</taxon>
    </lineage>
</organism>
<dbReference type="GeneID" id="54998004"/>
<feature type="compositionally biased region" description="Acidic residues" evidence="1">
    <location>
        <begin position="493"/>
        <end position="521"/>
    </location>
</feature>
<name>A0A345MIM0_9CAUD</name>